<keyword evidence="2" id="KW-0444">Lipid biosynthesis</keyword>
<proteinExistence type="predicted"/>
<dbReference type="Pfam" id="PF00132">
    <property type="entry name" value="Hexapep"/>
    <property type="match status" value="1"/>
</dbReference>
<dbReference type="EMBL" id="CP147920">
    <property type="protein sequence ID" value="XAU13999.1"/>
    <property type="molecule type" value="Genomic_DNA"/>
</dbReference>
<dbReference type="PROSITE" id="PS00101">
    <property type="entry name" value="HEXAPEP_TRANSFERASES"/>
    <property type="match status" value="1"/>
</dbReference>
<evidence type="ECO:0000259" key="8">
    <source>
        <dbReference type="Pfam" id="PF13720"/>
    </source>
</evidence>
<name>A0ABZ3H6R7_9BACT</name>
<keyword evidence="1" id="KW-0963">Cytoplasm</keyword>
<dbReference type="InterPro" id="IPR010137">
    <property type="entry name" value="Lipid_A_LpxA"/>
</dbReference>
<keyword evidence="3" id="KW-0441">Lipid A biosynthesis</keyword>
<evidence type="ECO:0000256" key="1">
    <source>
        <dbReference type="ARBA" id="ARBA00022490"/>
    </source>
</evidence>
<dbReference type="RefSeq" id="WP_345969112.1">
    <property type="nucleotide sequence ID" value="NZ_CP147920.1"/>
</dbReference>
<dbReference type="PANTHER" id="PTHR43480:SF1">
    <property type="entry name" value="ACYL-[ACYL-CARRIER-PROTEIN]--UDP-N-ACETYLGLUCOSAMINE O-ACYLTRANSFERASE, MITOCHONDRIAL-RELATED"/>
    <property type="match status" value="1"/>
</dbReference>
<reference evidence="9 10" key="1">
    <citation type="submission" date="2024-03" db="EMBL/GenBank/DDBJ databases">
        <title>Sulfurimonas sp. HSL3-1.</title>
        <authorList>
            <person name="Wang S."/>
        </authorList>
    </citation>
    <scope>NUCLEOTIDE SEQUENCE [LARGE SCALE GENOMIC DNA]</scope>
    <source>
        <strain evidence="9 10">HSL3-1</strain>
    </source>
</reference>
<evidence type="ECO:0000313" key="10">
    <source>
        <dbReference type="Proteomes" id="UP001447842"/>
    </source>
</evidence>
<organism evidence="9 10">
    <name type="scientific">Sulfurimonas diazotrophicus</name>
    <dbReference type="NCBI Taxonomy" id="3131939"/>
    <lineage>
        <taxon>Bacteria</taxon>
        <taxon>Pseudomonadati</taxon>
        <taxon>Campylobacterota</taxon>
        <taxon>Epsilonproteobacteria</taxon>
        <taxon>Campylobacterales</taxon>
        <taxon>Sulfurimonadaceae</taxon>
        <taxon>Sulfurimonas</taxon>
    </lineage>
</organism>
<keyword evidence="7" id="KW-0012">Acyltransferase</keyword>
<evidence type="ECO:0000256" key="5">
    <source>
        <dbReference type="ARBA" id="ARBA00022737"/>
    </source>
</evidence>
<dbReference type="InterPro" id="IPR037157">
    <property type="entry name" value="Acetyltransf_C_sf"/>
</dbReference>
<dbReference type="InterPro" id="IPR011004">
    <property type="entry name" value="Trimer_LpxA-like_sf"/>
</dbReference>
<dbReference type="Proteomes" id="UP001447842">
    <property type="component" value="Chromosome"/>
</dbReference>
<accession>A0ABZ3H6R7</accession>
<feature type="domain" description="UDP N-acetylglucosamine O-acyltransferase C-terminal" evidence="8">
    <location>
        <begin position="164"/>
        <end position="236"/>
    </location>
</feature>
<gene>
    <name evidence="9" type="ORF">WCY31_06980</name>
</gene>
<evidence type="ECO:0000256" key="2">
    <source>
        <dbReference type="ARBA" id="ARBA00022516"/>
    </source>
</evidence>
<dbReference type="Gene3D" id="2.160.10.10">
    <property type="entry name" value="Hexapeptide repeat proteins"/>
    <property type="match status" value="1"/>
</dbReference>
<keyword evidence="4" id="KW-0808">Transferase</keyword>
<dbReference type="SUPFAM" id="SSF51161">
    <property type="entry name" value="Trimeric LpxA-like enzymes"/>
    <property type="match status" value="1"/>
</dbReference>
<sequence>MIHPTAVIAPGAVIAPDAHIGPFCNIGADCVIGAGVRLEAHVVLEGPVTLEAGVRLFSFVKIGNGVAPVTVGKGTFVREFCQFATQNDTADAVVIGEENFIMAYVQLFPGVTLGANCILTNAVTMQAKSRCEERVIIGGLSTVHAECTIGTGVMVGGASNLQYDVPPFCLVEGNPATVRGLNLIGMRRRFEDREDIESVRRCFRQLHKQFDPHTAAEMSEALENPQAKRFTGFIAAHHCA</sequence>
<dbReference type="InterPro" id="IPR018357">
    <property type="entry name" value="Hexapep_transf_CS"/>
</dbReference>
<evidence type="ECO:0000256" key="7">
    <source>
        <dbReference type="ARBA" id="ARBA00023315"/>
    </source>
</evidence>
<dbReference type="PANTHER" id="PTHR43480">
    <property type="entry name" value="ACYL-[ACYL-CARRIER-PROTEIN]--UDP-N-ACETYLGLUCOSAMINE O-ACYLTRANSFERASE"/>
    <property type="match status" value="1"/>
</dbReference>
<evidence type="ECO:0000256" key="4">
    <source>
        <dbReference type="ARBA" id="ARBA00022679"/>
    </source>
</evidence>
<dbReference type="Pfam" id="PF13720">
    <property type="entry name" value="Acetyltransf_11"/>
    <property type="match status" value="1"/>
</dbReference>
<evidence type="ECO:0000313" key="9">
    <source>
        <dbReference type="EMBL" id="XAU13999.1"/>
    </source>
</evidence>
<keyword evidence="5" id="KW-0677">Repeat</keyword>
<protein>
    <submittedName>
        <fullName evidence="9">Acyl-ACP--UDP-N- acetylglucosamine O-acyltransferase</fullName>
    </submittedName>
</protein>
<dbReference type="InterPro" id="IPR001451">
    <property type="entry name" value="Hexapep"/>
</dbReference>
<keyword evidence="10" id="KW-1185">Reference proteome</keyword>
<dbReference type="InterPro" id="IPR029098">
    <property type="entry name" value="Acetyltransf_C"/>
</dbReference>
<dbReference type="PIRSF" id="PIRSF000456">
    <property type="entry name" value="UDP-GlcNAc_acltr"/>
    <property type="match status" value="1"/>
</dbReference>
<dbReference type="Gene3D" id="1.20.1180.10">
    <property type="entry name" value="Udp N-acetylglucosamine O-acyltransferase, C-terminal domain"/>
    <property type="match status" value="1"/>
</dbReference>
<evidence type="ECO:0000256" key="3">
    <source>
        <dbReference type="ARBA" id="ARBA00022556"/>
    </source>
</evidence>
<evidence type="ECO:0000256" key="6">
    <source>
        <dbReference type="ARBA" id="ARBA00023098"/>
    </source>
</evidence>
<keyword evidence="6" id="KW-0443">Lipid metabolism</keyword>